<evidence type="ECO:0000256" key="2">
    <source>
        <dbReference type="ARBA" id="ARBA00006044"/>
    </source>
</evidence>
<keyword evidence="6" id="KW-1015">Disulfide bond</keyword>
<dbReference type="AlphaFoldDB" id="S3D235"/>
<dbReference type="RefSeq" id="XP_008082625.1">
    <property type="nucleotide sequence ID" value="XM_008084434.1"/>
</dbReference>
<dbReference type="OMA" id="CAKNCCL"/>
<dbReference type="EC" id="3.2.1.-" evidence="11"/>
<name>S3D235_GLAL2</name>
<dbReference type="Gene3D" id="2.70.100.10">
    <property type="entry name" value="Glycoside hydrolase, family 7, domain"/>
    <property type="match status" value="1"/>
</dbReference>
<gene>
    <name evidence="14" type="ORF">GLAREA_04181</name>
</gene>
<dbReference type="FunFam" id="2.70.100.10:FF:000001">
    <property type="entry name" value="Glucanase"/>
    <property type="match status" value="1"/>
</dbReference>
<dbReference type="Proteomes" id="UP000016922">
    <property type="component" value="Unassembled WGS sequence"/>
</dbReference>
<keyword evidence="5 11" id="KW-0136">Cellulose degradation</keyword>
<dbReference type="InterPro" id="IPR037019">
    <property type="entry name" value="Glyco_hydro_7_sf"/>
</dbReference>
<evidence type="ECO:0000256" key="11">
    <source>
        <dbReference type="RuleBase" id="RU361164"/>
    </source>
</evidence>
<dbReference type="OrthoDB" id="412382at2759"/>
<dbReference type="PROSITE" id="PS51164">
    <property type="entry name" value="CBM1_2"/>
    <property type="match status" value="1"/>
</dbReference>
<dbReference type="EMBL" id="KE145363">
    <property type="protein sequence ID" value="EPE31214.1"/>
    <property type="molecule type" value="Genomic_DNA"/>
</dbReference>
<organism evidence="14 15">
    <name type="scientific">Glarea lozoyensis (strain ATCC 20868 / MF5171)</name>
    <dbReference type="NCBI Taxonomy" id="1116229"/>
    <lineage>
        <taxon>Eukaryota</taxon>
        <taxon>Fungi</taxon>
        <taxon>Dikarya</taxon>
        <taxon>Ascomycota</taxon>
        <taxon>Pezizomycotina</taxon>
        <taxon>Leotiomycetes</taxon>
        <taxon>Helotiales</taxon>
        <taxon>Helotiaceae</taxon>
        <taxon>Glarea</taxon>
    </lineage>
</organism>
<keyword evidence="14" id="KW-0430">Lectin</keyword>
<reference evidence="14 15" key="1">
    <citation type="journal article" date="2013" name="BMC Genomics">
        <title>Genomics-driven discovery of the pneumocandin biosynthetic gene cluster in the fungus Glarea lozoyensis.</title>
        <authorList>
            <person name="Chen L."/>
            <person name="Yue Q."/>
            <person name="Zhang X."/>
            <person name="Xiang M."/>
            <person name="Wang C."/>
            <person name="Li S."/>
            <person name="Che Y."/>
            <person name="Ortiz-Lopez F.J."/>
            <person name="Bills G.F."/>
            <person name="Liu X."/>
            <person name="An Z."/>
        </authorList>
    </citation>
    <scope>NUCLEOTIDE SEQUENCE [LARGE SCALE GENOMIC DNA]</scope>
    <source>
        <strain evidence="15">ATCC 20868 / MF5171</strain>
    </source>
</reference>
<sequence>MSYRLALALIPFAVTYAQQIGTLTPEVHPPLTWQTCTAPGSCTTVNGKIVLDSNWRWLHSSAGSTNCYTGNTWDKTLCPNDATCAANCALEGADYAKTYGITTSGNSLRLNFVTASAQKNVGSRVYLMADDDSYQMFNMLNKEFTFDVDTSNLPCGLNGALYMSAMSKDGGKAQYAGNKAGARYGVGYCDAQCPRDLKFINGEANSDGWIPASNSANTGVGNYGSCCAEMDIWEANSISTAYTPHPDDKVTQSRCTGDACGGTYSADRYAGTSDPDGCDFNSYRQGNKTFYGPGKTVDTNSVMTVVTQFLTNTGTESGTLSEIKRFYVQNGKVIPNSVSTIAGVPGNSITDSFCDSQKKVFGDSNGFKDHGGLANMGNAFVKGMVLVMSLWDDYAANALWLDSSYPVTADPAKPGVARGSCSTSSGVPAEVEANSPNAYVVYSNIKVGAINSTFSGTLVPGGGTPPVGGTTTSTKITTSAGTTTLKTSTTSTTSAKPTTTSSTGGTVALYGQCGGKGWGGATVCATGVCHVYGEYYSQCIPA</sequence>
<dbReference type="eggNOG" id="ENOG502QPHV">
    <property type="taxonomic scope" value="Eukaryota"/>
</dbReference>
<protein>
    <recommendedName>
        <fullName evidence="11">Glucanase</fullName>
        <ecNumber evidence="11">3.2.1.-</ecNumber>
    </recommendedName>
</protein>
<dbReference type="HOGENOM" id="CLU_020817_3_2_1"/>
<dbReference type="PANTHER" id="PTHR33753:SF2">
    <property type="entry name" value="GLYCOSIDE HYDROLASE FAMILY 7 PROTEIN"/>
    <property type="match status" value="1"/>
</dbReference>
<dbReference type="SUPFAM" id="SSF49899">
    <property type="entry name" value="Concanavalin A-like lectins/glucanases"/>
    <property type="match status" value="1"/>
</dbReference>
<accession>S3D235</accession>
<comment type="similarity">
    <text evidence="2 11">Belongs to the glycosyl hydrolase 7 (cellulase C) family.</text>
</comment>
<dbReference type="InterPro" id="IPR013320">
    <property type="entry name" value="ConA-like_dom_sf"/>
</dbReference>
<dbReference type="GO" id="GO:0005576">
    <property type="term" value="C:extracellular region"/>
    <property type="evidence" value="ECO:0007669"/>
    <property type="project" value="InterPro"/>
</dbReference>
<evidence type="ECO:0000256" key="4">
    <source>
        <dbReference type="ARBA" id="ARBA00022801"/>
    </source>
</evidence>
<evidence type="ECO:0000313" key="14">
    <source>
        <dbReference type="EMBL" id="EPE31214.1"/>
    </source>
</evidence>
<evidence type="ECO:0000256" key="12">
    <source>
        <dbReference type="SAM" id="SignalP"/>
    </source>
</evidence>
<dbReference type="GO" id="GO:0030248">
    <property type="term" value="F:cellulose binding"/>
    <property type="evidence" value="ECO:0007669"/>
    <property type="project" value="InterPro"/>
</dbReference>
<evidence type="ECO:0000313" key="15">
    <source>
        <dbReference type="Proteomes" id="UP000016922"/>
    </source>
</evidence>
<proteinExistence type="inferred from homology"/>
<evidence type="ECO:0000256" key="7">
    <source>
        <dbReference type="ARBA" id="ARBA00023180"/>
    </source>
</evidence>
<dbReference type="SUPFAM" id="SSF57180">
    <property type="entry name" value="Cellulose-binding domain"/>
    <property type="match status" value="1"/>
</dbReference>
<dbReference type="InterPro" id="IPR035971">
    <property type="entry name" value="CBD_sf"/>
</dbReference>
<dbReference type="SMART" id="SM00236">
    <property type="entry name" value="fCBD"/>
    <property type="match status" value="1"/>
</dbReference>
<evidence type="ECO:0000256" key="6">
    <source>
        <dbReference type="ARBA" id="ARBA00023157"/>
    </source>
</evidence>
<evidence type="ECO:0000256" key="3">
    <source>
        <dbReference type="ARBA" id="ARBA00022729"/>
    </source>
</evidence>
<keyword evidence="8" id="KW-0119">Carbohydrate metabolism</keyword>
<keyword evidence="4 11" id="KW-0378">Hydrolase</keyword>
<evidence type="ECO:0000256" key="9">
    <source>
        <dbReference type="ARBA" id="ARBA00023295"/>
    </source>
</evidence>
<dbReference type="PROSITE" id="PS00562">
    <property type="entry name" value="CBM1_1"/>
    <property type="match status" value="1"/>
</dbReference>
<comment type="catalytic activity">
    <reaction evidence="1">
        <text>Hydrolysis of (1-&gt;4)-beta-D-glucosidic linkages in cellulose and cellotetraose, releasing cellobiose from the non-reducing ends of the chains.</text>
        <dbReference type="EC" id="3.2.1.91"/>
    </reaction>
</comment>
<dbReference type="GeneID" id="19463236"/>
<dbReference type="GO" id="GO:0030245">
    <property type="term" value="P:cellulose catabolic process"/>
    <property type="evidence" value="ECO:0007669"/>
    <property type="project" value="UniProtKB-KW"/>
</dbReference>
<keyword evidence="3 12" id="KW-0732">Signal</keyword>
<evidence type="ECO:0000256" key="8">
    <source>
        <dbReference type="ARBA" id="ARBA00023277"/>
    </source>
</evidence>
<dbReference type="Pfam" id="PF00840">
    <property type="entry name" value="Glyco_hydro_7"/>
    <property type="match status" value="1"/>
</dbReference>
<keyword evidence="9 11" id="KW-0326">Glycosidase</keyword>
<evidence type="ECO:0000256" key="5">
    <source>
        <dbReference type="ARBA" id="ARBA00023001"/>
    </source>
</evidence>
<keyword evidence="15" id="KW-1185">Reference proteome</keyword>
<evidence type="ECO:0000256" key="1">
    <source>
        <dbReference type="ARBA" id="ARBA00001641"/>
    </source>
</evidence>
<dbReference type="InterPro" id="IPR000254">
    <property type="entry name" value="CBD"/>
</dbReference>
<dbReference type="PANTHER" id="PTHR33753">
    <property type="entry name" value="1,4-BETA-D-GLUCAN CELLOBIOHYDROLASE B"/>
    <property type="match status" value="1"/>
</dbReference>
<keyword evidence="10 11" id="KW-0624">Polysaccharide degradation</keyword>
<feature type="signal peptide" evidence="12">
    <location>
        <begin position="1"/>
        <end position="17"/>
    </location>
</feature>
<dbReference type="InterPro" id="IPR001722">
    <property type="entry name" value="Glyco_hydro_7"/>
</dbReference>
<dbReference type="Pfam" id="PF00734">
    <property type="entry name" value="CBM_1"/>
    <property type="match status" value="1"/>
</dbReference>
<dbReference type="KEGG" id="glz:GLAREA_04181"/>
<evidence type="ECO:0000256" key="10">
    <source>
        <dbReference type="ARBA" id="ARBA00023326"/>
    </source>
</evidence>
<dbReference type="GO" id="GO:0016162">
    <property type="term" value="F:cellulose 1,4-beta-cellobiosidase activity"/>
    <property type="evidence" value="ECO:0007669"/>
    <property type="project" value="UniProtKB-EC"/>
</dbReference>
<dbReference type="PRINTS" id="PR00734">
    <property type="entry name" value="GLHYDRLASE7"/>
</dbReference>
<dbReference type="STRING" id="1116229.S3D235"/>
<evidence type="ECO:0000259" key="13">
    <source>
        <dbReference type="PROSITE" id="PS51164"/>
    </source>
</evidence>
<keyword evidence="7" id="KW-0325">Glycoprotein</keyword>
<feature type="domain" description="CBM1" evidence="13">
    <location>
        <begin position="505"/>
        <end position="540"/>
    </location>
</feature>
<feature type="chain" id="PRO_5004519419" description="Glucanase" evidence="12">
    <location>
        <begin position="18"/>
        <end position="542"/>
    </location>
</feature>
<dbReference type="CDD" id="cd07999">
    <property type="entry name" value="GH7_CBH_EG"/>
    <property type="match status" value="1"/>
</dbReference>